<accession>A0ACC1DEF1</accession>
<name>A0ACC1DEF1_9NEOP</name>
<keyword evidence="2" id="KW-1185">Reference proteome</keyword>
<proteinExistence type="predicted"/>
<dbReference type="Proteomes" id="UP000824533">
    <property type="component" value="Linkage Group LG04"/>
</dbReference>
<dbReference type="EMBL" id="CM034390">
    <property type="protein sequence ID" value="KAJ0181977.1"/>
    <property type="molecule type" value="Genomic_DNA"/>
</dbReference>
<sequence length="917" mass="103817">MSKIQSIFQRIENLTKEDGQNELVSIYVKRSPGHGQSVLEEKADNSYEILNTFLNKIFHNIDDLGLEIKNDSRILISVKNQKLLRTCFQLVTSLGVSPCLIPGLGINLAKRCSLLHIISSIVLRDEQKYKILVACTDFFARSYQIPVLKNIIITLHLTDYLAALIQLSFAPFKKPGIYPNFIMTQEMYDELSLERQRYLNLYTHLVNNCFQPILMKELLVLQSVTDPPPPKFVKQVIANEMSKRLLIPGGLLSLIRCFIESYNIDTGFEWKKINMICKIVAAKHGKGSDGDYLVNICTQLSHILSLHNTHYLATAVACVLCLNEKYPDNSVVKDLVNSIFLSFVYNNLVNDINLPGTIILSPQDIDHKVNILHACTFTTHIDCPADLLIPNLDVLFLIGASSTKNEDMKFKLKDIITKILEKVNKDNFADIIKTFLFGKYKNFAKGLIAEEYDAGVAIKLINSPLQYDTEKCFYYLCDIFKALADNNSVEKFFEASLLILIEITAKRQKKCKKDLLLAIKDEPSFLDTVDEQYAVILQLLSEMATSLKVINVLKTNPSIVIKFIEFFLIQSNNKSNEECVAIALVLLNTILSNTNKINELEINVIKLSSELRRMSIDSNFNQILAKEALSLLNSELPQKKETACEKAISDVFDDLLPVRAHGIIELTKLIDLKDPESLSKKHYIFCVFQEQLKDPDSYIYLAAINGLASLCTHCTEDVLQVLCKEFLQVSNENTSIDTSDAENNLAKLKMKVGDVIVKVTKRIGEMAVVHKTILLNTTLCACRDEDPLIRTSALSNLAEIALVLHYKIGTIIYEVLLCIWSIIETDKAIECRRAAVMVIASLIKGLGKETLVKLKENLLPIYRTLKELYKNPTEDPVLKLHAQIALEELNDIVQDFLFPEMKMEKRIFVLDKPNDMQ</sequence>
<evidence type="ECO:0000313" key="2">
    <source>
        <dbReference type="Proteomes" id="UP000824533"/>
    </source>
</evidence>
<gene>
    <name evidence="1" type="ORF">K1T71_002699</name>
</gene>
<evidence type="ECO:0000313" key="1">
    <source>
        <dbReference type="EMBL" id="KAJ0181977.1"/>
    </source>
</evidence>
<comment type="caution">
    <text evidence="1">The sequence shown here is derived from an EMBL/GenBank/DDBJ whole genome shotgun (WGS) entry which is preliminary data.</text>
</comment>
<organism evidence="1 2">
    <name type="scientific">Dendrolimus kikuchii</name>
    <dbReference type="NCBI Taxonomy" id="765133"/>
    <lineage>
        <taxon>Eukaryota</taxon>
        <taxon>Metazoa</taxon>
        <taxon>Ecdysozoa</taxon>
        <taxon>Arthropoda</taxon>
        <taxon>Hexapoda</taxon>
        <taxon>Insecta</taxon>
        <taxon>Pterygota</taxon>
        <taxon>Neoptera</taxon>
        <taxon>Endopterygota</taxon>
        <taxon>Lepidoptera</taxon>
        <taxon>Glossata</taxon>
        <taxon>Ditrysia</taxon>
        <taxon>Bombycoidea</taxon>
        <taxon>Lasiocampidae</taxon>
        <taxon>Dendrolimus</taxon>
    </lineage>
</organism>
<protein>
    <submittedName>
        <fullName evidence="1">Uncharacterized protein</fullName>
    </submittedName>
</protein>
<reference evidence="1 2" key="1">
    <citation type="journal article" date="2021" name="Front. Genet.">
        <title>Chromosome-Level Genome Assembly Reveals Significant Gene Expansion in the Toll and IMD Signaling Pathways of Dendrolimus kikuchii.</title>
        <authorList>
            <person name="Zhou J."/>
            <person name="Wu P."/>
            <person name="Xiong Z."/>
            <person name="Liu N."/>
            <person name="Zhao N."/>
            <person name="Ji M."/>
            <person name="Qiu Y."/>
            <person name="Yang B."/>
        </authorList>
    </citation>
    <scope>NUCLEOTIDE SEQUENCE [LARGE SCALE GENOMIC DNA]</scope>
    <source>
        <strain evidence="1">Ann1</strain>
    </source>
</reference>